<dbReference type="InParanoid" id="A0A0P0XSF5"/>
<dbReference type="PaxDb" id="39947-A0A0P0XSF5"/>
<reference evidence="3" key="1">
    <citation type="journal article" date="2005" name="Nature">
        <title>The map-based sequence of the rice genome.</title>
        <authorList>
            <consortium name="International rice genome sequencing project (IRGSP)"/>
            <person name="Matsumoto T."/>
            <person name="Wu J."/>
            <person name="Kanamori H."/>
            <person name="Katayose Y."/>
            <person name="Fujisawa M."/>
            <person name="Namiki N."/>
            <person name="Mizuno H."/>
            <person name="Yamamoto K."/>
            <person name="Antonio B.A."/>
            <person name="Baba T."/>
            <person name="Sakata K."/>
            <person name="Nagamura Y."/>
            <person name="Aoki H."/>
            <person name="Arikawa K."/>
            <person name="Arita K."/>
            <person name="Bito T."/>
            <person name="Chiden Y."/>
            <person name="Fujitsuka N."/>
            <person name="Fukunaka R."/>
            <person name="Hamada M."/>
            <person name="Harada C."/>
            <person name="Hayashi A."/>
            <person name="Hijishita S."/>
            <person name="Honda M."/>
            <person name="Hosokawa S."/>
            <person name="Ichikawa Y."/>
            <person name="Idonuma A."/>
            <person name="Iijima M."/>
            <person name="Ikeda M."/>
            <person name="Ikeno M."/>
            <person name="Ito K."/>
            <person name="Ito S."/>
            <person name="Ito T."/>
            <person name="Ito Y."/>
            <person name="Ito Y."/>
            <person name="Iwabuchi A."/>
            <person name="Kamiya K."/>
            <person name="Karasawa W."/>
            <person name="Kurita K."/>
            <person name="Katagiri S."/>
            <person name="Kikuta A."/>
            <person name="Kobayashi H."/>
            <person name="Kobayashi N."/>
            <person name="Machita K."/>
            <person name="Maehara T."/>
            <person name="Masukawa M."/>
            <person name="Mizubayashi T."/>
            <person name="Mukai Y."/>
            <person name="Nagasaki H."/>
            <person name="Nagata Y."/>
            <person name="Naito S."/>
            <person name="Nakashima M."/>
            <person name="Nakama Y."/>
            <person name="Nakamichi Y."/>
            <person name="Nakamura M."/>
            <person name="Meguro A."/>
            <person name="Negishi M."/>
            <person name="Ohta I."/>
            <person name="Ohta T."/>
            <person name="Okamoto M."/>
            <person name="Ono N."/>
            <person name="Saji S."/>
            <person name="Sakaguchi M."/>
            <person name="Sakai K."/>
            <person name="Shibata M."/>
            <person name="Shimokawa T."/>
            <person name="Song J."/>
            <person name="Takazaki Y."/>
            <person name="Terasawa K."/>
            <person name="Tsugane M."/>
            <person name="Tsuji K."/>
            <person name="Ueda S."/>
            <person name="Waki K."/>
            <person name="Yamagata H."/>
            <person name="Yamamoto M."/>
            <person name="Yamamoto S."/>
            <person name="Yamane H."/>
            <person name="Yoshiki S."/>
            <person name="Yoshihara R."/>
            <person name="Yukawa K."/>
            <person name="Zhong H."/>
            <person name="Yano M."/>
            <person name="Yuan Q."/>
            <person name="Ouyang S."/>
            <person name="Liu J."/>
            <person name="Jones K.M."/>
            <person name="Gansberger K."/>
            <person name="Moffat K."/>
            <person name="Hill J."/>
            <person name="Bera J."/>
            <person name="Fadrosh D."/>
            <person name="Jin S."/>
            <person name="Johri S."/>
            <person name="Kim M."/>
            <person name="Overton L."/>
            <person name="Reardon M."/>
            <person name="Tsitrin T."/>
            <person name="Vuong H."/>
            <person name="Weaver B."/>
            <person name="Ciecko A."/>
            <person name="Tallon L."/>
            <person name="Jackson J."/>
            <person name="Pai G."/>
            <person name="Aken S.V."/>
            <person name="Utterback T."/>
            <person name="Reidmuller S."/>
            <person name="Feldblyum T."/>
            <person name="Hsiao J."/>
            <person name="Zismann V."/>
            <person name="Iobst S."/>
            <person name="de Vazeille A.R."/>
            <person name="Buell C.R."/>
            <person name="Ying K."/>
            <person name="Li Y."/>
            <person name="Lu T."/>
            <person name="Huang Y."/>
            <person name="Zhao Q."/>
            <person name="Feng Q."/>
            <person name="Zhang L."/>
            <person name="Zhu J."/>
            <person name="Weng Q."/>
            <person name="Mu J."/>
            <person name="Lu Y."/>
            <person name="Fan D."/>
            <person name="Liu Y."/>
            <person name="Guan J."/>
            <person name="Zhang Y."/>
            <person name="Yu S."/>
            <person name="Liu X."/>
            <person name="Zhang Y."/>
            <person name="Hong G."/>
            <person name="Han B."/>
            <person name="Choisne N."/>
            <person name="Demange N."/>
            <person name="Orjeda G."/>
            <person name="Samain S."/>
            <person name="Cattolico L."/>
            <person name="Pelletier E."/>
            <person name="Couloux A."/>
            <person name="Segurens B."/>
            <person name="Wincker P."/>
            <person name="D'Hont A."/>
            <person name="Scarpelli C."/>
            <person name="Weissenbach J."/>
            <person name="Salanoubat M."/>
            <person name="Quetier F."/>
            <person name="Yu Y."/>
            <person name="Kim H.R."/>
            <person name="Rambo T."/>
            <person name="Currie J."/>
            <person name="Collura K."/>
            <person name="Luo M."/>
            <person name="Yang T."/>
            <person name="Ammiraju J.S.S."/>
            <person name="Engler F."/>
            <person name="Soderlund C."/>
            <person name="Wing R.A."/>
            <person name="Palmer L.E."/>
            <person name="de la Bastide M."/>
            <person name="Spiegel L."/>
            <person name="Nascimento L."/>
            <person name="Zutavern T."/>
            <person name="O'Shaughnessy A."/>
            <person name="Dike S."/>
            <person name="Dedhia N."/>
            <person name="Preston R."/>
            <person name="Balija V."/>
            <person name="McCombie W.R."/>
            <person name="Chow T."/>
            <person name="Chen H."/>
            <person name="Chung M."/>
            <person name="Chen C."/>
            <person name="Shaw J."/>
            <person name="Wu H."/>
            <person name="Hsiao K."/>
            <person name="Chao Y."/>
            <person name="Chu M."/>
            <person name="Cheng C."/>
            <person name="Hour A."/>
            <person name="Lee P."/>
            <person name="Lin S."/>
            <person name="Lin Y."/>
            <person name="Liou J."/>
            <person name="Liu S."/>
            <person name="Hsing Y."/>
            <person name="Raghuvanshi S."/>
            <person name="Mohanty A."/>
            <person name="Bharti A.K."/>
            <person name="Gaur A."/>
            <person name="Gupta V."/>
            <person name="Kumar D."/>
            <person name="Ravi V."/>
            <person name="Vij S."/>
            <person name="Kapur A."/>
            <person name="Khurana P."/>
            <person name="Khurana P."/>
            <person name="Khurana J.P."/>
            <person name="Tyagi A.K."/>
            <person name="Gaikwad K."/>
            <person name="Singh A."/>
            <person name="Dalal V."/>
            <person name="Srivastava S."/>
            <person name="Dixit A."/>
            <person name="Pal A.K."/>
            <person name="Ghazi I.A."/>
            <person name="Yadav M."/>
            <person name="Pandit A."/>
            <person name="Bhargava A."/>
            <person name="Sureshbabu K."/>
            <person name="Batra K."/>
            <person name="Sharma T.R."/>
            <person name="Mohapatra T."/>
            <person name="Singh N.K."/>
            <person name="Messing J."/>
            <person name="Nelson A.B."/>
            <person name="Fuks G."/>
            <person name="Kavchok S."/>
            <person name="Keizer G."/>
            <person name="Linton E."/>
            <person name="Llaca V."/>
            <person name="Song R."/>
            <person name="Tanyolac B."/>
            <person name="Young S."/>
            <person name="Ho-Il K."/>
            <person name="Hahn J.H."/>
            <person name="Sangsakoo G."/>
            <person name="Vanavichit A."/>
            <person name="de Mattos Luiz.A.T."/>
            <person name="Zimmer P.D."/>
            <person name="Malone G."/>
            <person name="Dellagostin O."/>
            <person name="de Oliveira A.C."/>
            <person name="Bevan M."/>
            <person name="Bancroft I."/>
            <person name="Minx P."/>
            <person name="Cordum H."/>
            <person name="Wilson R."/>
            <person name="Cheng Z."/>
            <person name="Jin W."/>
            <person name="Jiang J."/>
            <person name="Leong S.A."/>
            <person name="Iwama H."/>
            <person name="Gojobori T."/>
            <person name="Itoh T."/>
            <person name="Niimura Y."/>
            <person name="Fujii Y."/>
            <person name="Habara T."/>
            <person name="Sakai H."/>
            <person name="Sato Y."/>
            <person name="Wilson G."/>
            <person name="Kumar K."/>
            <person name="McCouch S."/>
            <person name="Juretic N."/>
            <person name="Hoen D."/>
            <person name="Wright S."/>
            <person name="Bruskiewich R."/>
            <person name="Bureau T."/>
            <person name="Miyao A."/>
            <person name="Hirochika H."/>
            <person name="Nishikawa T."/>
            <person name="Kadowaki K."/>
            <person name="Sugiura M."/>
            <person name="Burr B."/>
            <person name="Sasaki T."/>
        </authorList>
    </citation>
    <scope>NUCLEOTIDE SEQUENCE [LARGE SCALE GENOMIC DNA]</scope>
    <source>
        <strain evidence="3">cv. Nipponbare</strain>
    </source>
</reference>
<dbReference type="AlphaFoldDB" id="A0A0P0XSF5"/>
<evidence type="ECO:0000313" key="2">
    <source>
        <dbReference type="EMBL" id="BAT10174.1"/>
    </source>
</evidence>
<feature type="compositionally biased region" description="Basic and acidic residues" evidence="1">
    <location>
        <begin position="89"/>
        <end position="103"/>
    </location>
</feature>
<organism evidence="2 3">
    <name type="scientific">Oryza sativa subsp. japonica</name>
    <name type="common">Rice</name>
    <dbReference type="NCBI Taxonomy" id="39947"/>
    <lineage>
        <taxon>Eukaryota</taxon>
        <taxon>Viridiplantae</taxon>
        <taxon>Streptophyta</taxon>
        <taxon>Embryophyta</taxon>
        <taxon>Tracheophyta</taxon>
        <taxon>Spermatophyta</taxon>
        <taxon>Magnoliopsida</taxon>
        <taxon>Liliopsida</taxon>
        <taxon>Poales</taxon>
        <taxon>Poaceae</taxon>
        <taxon>BOP clade</taxon>
        <taxon>Oryzoideae</taxon>
        <taxon>Oryzeae</taxon>
        <taxon>Oryzinae</taxon>
        <taxon>Oryza</taxon>
        <taxon>Oryza sativa</taxon>
    </lineage>
</organism>
<protein>
    <submittedName>
        <fullName evidence="2">Os10g0188275 protein</fullName>
    </submittedName>
</protein>
<sequence>MLHGHPQKAALPAALSPAIYRNPSDVGGLAPSSAPCCAFHQTHSTSHGRRKTADGMPWRIREAAPLTWASPLCSRRPHPRHRSRHIRAPRRDPAAARGGDRETGAAAAAAAAD</sequence>
<feature type="compositionally biased region" description="Basic residues" evidence="1">
    <location>
        <begin position="75"/>
        <end position="88"/>
    </location>
</feature>
<keyword evidence="3" id="KW-1185">Reference proteome</keyword>
<feature type="region of interest" description="Disordered" evidence="1">
    <location>
        <begin position="69"/>
        <end position="113"/>
    </location>
</feature>
<name>A0A0P0XSF5_ORYSJ</name>
<feature type="compositionally biased region" description="Low complexity" evidence="1">
    <location>
        <begin position="104"/>
        <end position="113"/>
    </location>
</feature>
<dbReference type="Gramene" id="Os10t0188275-00">
    <property type="protein sequence ID" value="Os10t0188275-00"/>
    <property type="gene ID" value="Os10g0188275"/>
</dbReference>
<proteinExistence type="predicted"/>
<gene>
    <name evidence="2" type="ordered locus">Os10g0188275</name>
    <name evidence="2" type="ORF">OSNPB_100188275</name>
</gene>
<dbReference type="Proteomes" id="UP000059680">
    <property type="component" value="Chromosome 10"/>
</dbReference>
<reference evidence="2 3" key="3">
    <citation type="journal article" date="2013" name="Rice">
        <title>Improvement of the Oryza sativa Nipponbare reference genome using next generation sequence and optical map data.</title>
        <authorList>
            <person name="Kawahara Y."/>
            <person name="de la Bastide M."/>
            <person name="Hamilton J.P."/>
            <person name="Kanamori H."/>
            <person name="McCombie W.R."/>
            <person name="Ouyang S."/>
            <person name="Schwartz D.C."/>
            <person name="Tanaka T."/>
            <person name="Wu J."/>
            <person name="Zhou S."/>
            <person name="Childs K.L."/>
            <person name="Davidson R.M."/>
            <person name="Lin H."/>
            <person name="Quesada-Ocampo L."/>
            <person name="Vaillancourt B."/>
            <person name="Sakai H."/>
            <person name="Lee S.S."/>
            <person name="Kim J."/>
            <person name="Numa H."/>
            <person name="Itoh T."/>
            <person name="Buell C.R."/>
            <person name="Matsumoto T."/>
        </authorList>
    </citation>
    <scope>NUCLEOTIDE SEQUENCE [LARGE SCALE GENOMIC DNA]</scope>
    <source>
        <strain evidence="3">cv. Nipponbare</strain>
    </source>
</reference>
<evidence type="ECO:0000256" key="1">
    <source>
        <dbReference type="SAM" id="MobiDB-lite"/>
    </source>
</evidence>
<reference evidence="2 3" key="2">
    <citation type="journal article" date="2013" name="Plant Cell Physiol.">
        <title>Rice Annotation Project Database (RAP-DB): an integrative and interactive database for rice genomics.</title>
        <authorList>
            <person name="Sakai H."/>
            <person name="Lee S.S."/>
            <person name="Tanaka T."/>
            <person name="Numa H."/>
            <person name="Kim J."/>
            <person name="Kawahara Y."/>
            <person name="Wakimoto H."/>
            <person name="Yang C.C."/>
            <person name="Iwamoto M."/>
            <person name="Abe T."/>
            <person name="Yamada Y."/>
            <person name="Muto A."/>
            <person name="Inokuchi H."/>
            <person name="Ikemura T."/>
            <person name="Matsumoto T."/>
            <person name="Sasaki T."/>
            <person name="Itoh T."/>
        </authorList>
    </citation>
    <scope>NUCLEOTIDE SEQUENCE [LARGE SCALE GENOMIC DNA]</scope>
    <source>
        <strain evidence="3">cv. Nipponbare</strain>
    </source>
</reference>
<accession>A0A0P0XSF5</accession>
<dbReference type="EMBL" id="AP014966">
    <property type="protein sequence ID" value="BAT10174.1"/>
    <property type="molecule type" value="Genomic_DNA"/>
</dbReference>
<evidence type="ECO:0000313" key="3">
    <source>
        <dbReference type="Proteomes" id="UP000059680"/>
    </source>
</evidence>